<keyword evidence="5" id="KW-0238">DNA-binding</keyword>
<organism evidence="5 6">
    <name type="scientific">Candidatus Borkfalkia faecigallinarum</name>
    <dbReference type="NCBI Taxonomy" id="2838509"/>
    <lineage>
        <taxon>Bacteria</taxon>
        <taxon>Bacillati</taxon>
        <taxon>Bacillota</taxon>
        <taxon>Clostridia</taxon>
        <taxon>Christensenellales</taxon>
        <taxon>Christensenellaceae</taxon>
        <taxon>Candidatus Borkfalkia</taxon>
    </lineage>
</organism>
<name>A0A9D2AQM3_9FIRM</name>
<gene>
    <name evidence="5" type="ORF">H9737_03240</name>
</gene>
<comment type="caution">
    <text evidence="5">The sequence shown here is derived from an EMBL/GenBank/DDBJ whole genome shotgun (WGS) entry which is preliminary data.</text>
</comment>
<dbReference type="Gene3D" id="2.40.50.1020">
    <property type="entry name" value="LytTr DNA-binding domain"/>
    <property type="match status" value="1"/>
</dbReference>
<dbReference type="InterPro" id="IPR001789">
    <property type="entry name" value="Sig_transdc_resp-reg_receiver"/>
</dbReference>
<dbReference type="Gene3D" id="3.40.50.2300">
    <property type="match status" value="1"/>
</dbReference>
<evidence type="ECO:0000256" key="3">
    <source>
        <dbReference type="PROSITE-ProRule" id="PRU00169"/>
    </source>
</evidence>
<accession>A0A9D2AQM3</accession>
<comment type="function">
    <text evidence="2">May play the central regulatory role in sporulation. It may be an element of the effector pathway responsible for the activation of sporulation genes in response to nutritional stress. Spo0A may act in concert with spo0H (a sigma factor) to control the expression of some genes that are critical to the sporulation process.</text>
</comment>
<sequence>MYKIVIVEDEKSVADGLKEMLQTYAAERELDLRIEEFENGDSFLQSGCSDYDIVLLDINMPGNNGIQVAKEIRAKGDNPDAVIIFCTNYPQYAISGYEVSALGYLIKPVTKLSLEHNLDKALKFLWRKQQLKLLIKSKDGQLVVRASDIVYIEVERHNLYFHIMTAEGIKSIRTRGTMREMYDALKEMNFAKCSACYLINMNYITAINKSKIECAGGVVLFISRKSQKEFMTHFMKYIDEQGGVNV</sequence>
<dbReference type="SUPFAM" id="SSF52172">
    <property type="entry name" value="CheY-like"/>
    <property type="match status" value="1"/>
</dbReference>
<dbReference type="EMBL" id="DXFD01000052">
    <property type="protein sequence ID" value="HIX46687.1"/>
    <property type="molecule type" value="Genomic_DNA"/>
</dbReference>
<evidence type="ECO:0000313" key="5">
    <source>
        <dbReference type="EMBL" id="HIX46687.1"/>
    </source>
</evidence>
<dbReference type="PANTHER" id="PTHR37299">
    <property type="entry name" value="TRANSCRIPTIONAL REGULATOR-RELATED"/>
    <property type="match status" value="1"/>
</dbReference>
<dbReference type="SMART" id="SM00850">
    <property type="entry name" value="LytTR"/>
    <property type="match status" value="1"/>
</dbReference>
<dbReference type="SMART" id="SM00448">
    <property type="entry name" value="REC"/>
    <property type="match status" value="1"/>
</dbReference>
<dbReference type="GO" id="GO:0003677">
    <property type="term" value="F:DNA binding"/>
    <property type="evidence" value="ECO:0007669"/>
    <property type="project" value="UniProtKB-KW"/>
</dbReference>
<proteinExistence type="predicted"/>
<dbReference type="PANTHER" id="PTHR37299:SF1">
    <property type="entry name" value="STAGE 0 SPORULATION PROTEIN A HOMOLOG"/>
    <property type="match status" value="1"/>
</dbReference>
<dbReference type="Pfam" id="PF00072">
    <property type="entry name" value="Response_reg"/>
    <property type="match status" value="1"/>
</dbReference>
<evidence type="ECO:0000313" key="6">
    <source>
        <dbReference type="Proteomes" id="UP000824249"/>
    </source>
</evidence>
<feature type="modified residue" description="4-aspartylphosphate" evidence="3">
    <location>
        <position position="57"/>
    </location>
</feature>
<keyword evidence="3" id="KW-0597">Phosphoprotein</keyword>
<dbReference type="GO" id="GO:0000156">
    <property type="term" value="F:phosphorelay response regulator activity"/>
    <property type="evidence" value="ECO:0007669"/>
    <property type="project" value="InterPro"/>
</dbReference>
<dbReference type="InterPro" id="IPR011006">
    <property type="entry name" value="CheY-like_superfamily"/>
</dbReference>
<evidence type="ECO:0000256" key="1">
    <source>
        <dbReference type="ARBA" id="ARBA00018672"/>
    </source>
</evidence>
<reference evidence="5" key="1">
    <citation type="journal article" date="2021" name="PeerJ">
        <title>Extensive microbial diversity within the chicken gut microbiome revealed by metagenomics and culture.</title>
        <authorList>
            <person name="Gilroy R."/>
            <person name="Ravi A."/>
            <person name="Getino M."/>
            <person name="Pursley I."/>
            <person name="Horton D.L."/>
            <person name="Alikhan N.F."/>
            <person name="Baker D."/>
            <person name="Gharbi K."/>
            <person name="Hall N."/>
            <person name="Watson M."/>
            <person name="Adriaenssens E.M."/>
            <person name="Foster-Nyarko E."/>
            <person name="Jarju S."/>
            <person name="Secka A."/>
            <person name="Antonio M."/>
            <person name="Oren A."/>
            <person name="Chaudhuri R.R."/>
            <person name="La Ragione R."/>
            <person name="Hildebrand F."/>
            <person name="Pallen M.J."/>
        </authorList>
    </citation>
    <scope>NUCLEOTIDE SEQUENCE</scope>
    <source>
        <strain evidence="5">26628</strain>
    </source>
</reference>
<reference evidence="5" key="2">
    <citation type="submission" date="2021-04" db="EMBL/GenBank/DDBJ databases">
        <authorList>
            <person name="Gilroy R."/>
        </authorList>
    </citation>
    <scope>NUCLEOTIDE SEQUENCE</scope>
    <source>
        <strain evidence="5">26628</strain>
    </source>
</reference>
<feature type="domain" description="Response regulatory" evidence="4">
    <location>
        <begin position="3"/>
        <end position="122"/>
    </location>
</feature>
<protein>
    <recommendedName>
        <fullName evidence="1">Stage 0 sporulation protein A homolog</fullName>
    </recommendedName>
</protein>
<dbReference type="InterPro" id="IPR046947">
    <property type="entry name" value="LytR-like"/>
</dbReference>
<dbReference type="Pfam" id="PF04397">
    <property type="entry name" value="LytTR"/>
    <property type="match status" value="1"/>
</dbReference>
<evidence type="ECO:0000259" key="4">
    <source>
        <dbReference type="PROSITE" id="PS50110"/>
    </source>
</evidence>
<dbReference type="PROSITE" id="PS50110">
    <property type="entry name" value="RESPONSE_REGULATORY"/>
    <property type="match status" value="1"/>
</dbReference>
<dbReference type="Proteomes" id="UP000824249">
    <property type="component" value="Unassembled WGS sequence"/>
</dbReference>
<evidence type="ECO:0000256" key="2">
    <source>
        <dbReference type="ARBA" id="ARBA00024867"/>
    </source>
</evidence>
<dbReference type="AlphaFoldDB" id="A0A9D2AQM3"/>
<dbReference type="InterPro" id="IPR007492">
    <property type="entry name" value="LytTR_DNA-bd_dom"/>
</dbReference>